<dbReference type="InterPro" id="IPR027828">
    <property type="entry name" value="DUF4465"/>
</dbReference>
<evidence type="ECO:0000313" key="1">
    <source>
        <dbReference type="EMBL" id="KAA6339366.1"/>
    </source>
</evidence>
<evidence type="ECO:0008006" key="2">
    <source>
        <dbReference type="Google" id="ProtNLM"/>
    </source>
</evidence>
<proteinExistence type="predicted"/>
<organism evidence="1">
    <name type="scientific">termite gut metagenome</name>
    <dbReference type="NCBI Taxonomy" id="433724"/>
    <lineage>
        <taxon>unclassified sequences</taxon>
        <taxon>metagenomes</taxon>
        <taxon>organismal metagenomes</taxon>
    </lineage>
</organism>
<dbReference type="Gene3D" id="2.60.120.1350">
    <property type="entry name" value="Protein of unknown function DUF4465"/>
    <property type="match status" value="1"/>
</dbReference>
<gene>
    <name evidence="1" type="ORF">EZS27_012696</name>
</gene>
<dbReference type="Pfam" id="PF14717">
    <property type="entry name" value="DUF4465"/>
    <property type="match status" value="1"/>
</dbReference>
<accession>A0A5J4RZL0</accession>
<dbReference type="PROSITE" id="PS51257">
    <property type="entry name" value="PROKAR_LIPOPROTEIN"/>
    <property type="match status" value="1"/>
</dbReference>
<protein>
    <recommendedName>
        <fullName evidence="2">DUF4465 domain-containing protein</fullName>
    </recommendedName>
</protein>
<reference evidence="1" key="1">
    <citation type="submission" date="2019-03" db="EMBL/GenBank/DDBJ databases">
        <title>Single cell metagenomics reveals metabolic interactions within the superorganism composed of flagellate Streblomastix strix and complex community of Bacteroidetes bacteria on its surface.</title>
        <authorList>
            <person name="Treitli S.C."/>
            <person name="Kolisko M."/>
            <person name="Husnik F."/>
            <person name="Keeling P."/>
            <person name="Hampl V."/>
        </authorList>
    </citation>
    <scope>NUCLEOTIDE SEQUENCE</scope>
    <source>
        <strain evidence="1">STM</strain>
    </source>
</reference>
<comment type="caution">
    <text evidence="1">The sequence shown here is derived from an EMBL/GenBank/DDBJ whole genome shotgun (WGS) entry which is preliminary data.</text>
</comment>
<sequence>MKKLYVLTLLSVLFAFYGCQKDDETIVVNFEGLLSGANQEFITSNGVKANEDDPYSSYKGNFEDPLHILQFDHYYYNPEGGSFGGGFTYTNSTNNSTPGYSNIGVCTAGGHSGNTYLTAYIDNIFAPSQITNLQSDKYKFTGAWITNSTYAYLAIKDGNDGGLGAARQFKAEDSFVLTAIGYDSHNNLIGKVSFYLADFRSGKKNLIDKWVWVDFTPVASAEYIKFEMFSTDTGDFGMNTPSYFCMDDITLTEK</sequence>
<dbReference type="EMBL" id="SNRY01000542">
    <property type="protein sequence ID" value="KAA6339366.1"/>
    <property type="molecule type" value="Genomic_DNA"/>
</dbReference>
<name>A0A5J4RZL0_9ZZZZ</name>
<dbReference type="AlphaFoldDB" id="A0A5J4RZL0"/>